<reference evidence="1" key="2">
    <citation type="submission" date="2004-09" db="EMBL/GenBank/DDBJ databases">
        <authorList>
            <person name="Gloeckner G."/>
            <person name="Schilhabel M."/>
            <person name="Lehmann R."/>
            <person name="Platzer M."/>
        </authorList>
    </citation>
    <scope>NUCLEOTIDE SEQUENCE</scope>
    <source>
        <strain evidence="1">PBi</strain>
    </source>
</reference>
<dbReference type="Pfam" id="PF03237">
    <property type="entry name" value="Terminase_6N"/>
    <property type="match status" value="1"/>
</dbReference>
<gene>
    <name evidence="1" type="ordered locus">BGP151</name>
</gene>
<dbReference type="AlphaFoldDB" id="A0A7I6GXK4"/>
<sequence>MYGGDKASNFERFRGSNSALIFVNEATTLHKQTLEEVFKRLRCGQETIIFDTNPDHPEHYFKTD</sequence>
<organism evidence="1">
    <name type="scientific">Borrelia garinii subsp. bavariensis (strain ATCC BAA-2496 / DSM 23469 / PBi)</name>
    <name type="common">Borreliella bavariensis</name>
    <dbReference type="NCBI Taxonomy" id="290434"/>
    <lineage>
        <taxon>Bacteria</taxon>
        <taxon>Pseudomonadati</taxon>
        <taxon>Spirochaetota</taxon>
        <taxon>Spirochaetia</taxon>
        <taxon>Spirochaetales</taxon>
        <taxon>Borreliaceae</taxon>
        <taxon>Borreliella</taxon>
    </lineage>
</organism>
<evidence type="ECO:0000313" key="1">
    <source>
        <dbReference type="EMBL" id="AAU86002.1"/>
    </source>
</evidence>
<protein>
    <submittedName>
        <fullName evidence="1">Uncharacterized protein</fullName>
    </submittedName>
</protein>
<accession>A0A7I6GXK4</accession>
<proteinExistence type="predicted"/>
<dbReference type="Gene3D" id="3.40.50.300">
    <property type="entry name" value="P-loop containing nucleotide triphosphate hydrolases"/>
    <property type="match status" value="1"/>
</dbReference>
<dbReference type="EMBL" id="AY722922">
    <property type="protein sequence ID" value="AAU86002.1"/>
    <property type="molecule type" value="Genomic_DNA"/>
</dbReference>
<evidence type="ECO:0000313" key="2">
    <source>
        <dbReference type="Proteomes" id="UP000002276"/>
    </source>
</evidence>
<name>A0A7I6GXK4_BORGP</name>
<reference evidence="1" key="1">
    <citation type="journal article" date="2004" name="Nucleic Acids Res.">
        <title>Comparative analysis of the Borrelia garinii genome.</title>
        <authorList>
            <person name="Glockner G."/>
            <person name="Lehmann R."/>
            <person name="Romualdi A."/>
            <person name="Pradella S."/>
            <person name="Schulte-Spechtel U."/>
            <person name="Schilhabel M."/>
            <person name="Wilske B."/>
            <person name="Suhnel J."/>
            <person name="Platzer M."/>
        </authorList>
    </citation>
    <scope>NUCLEOTIDE SEQUENCE [LARGE SCALE GENOMIC DNA]</scope>
    <source>
        <strain>ATCC BAA-2496 / DSM 23469 / PBi</strain>
        <strain evidence="1">PBi</strain>
        <plasmid>8</plasmid>
    </source>
</reference>
<dbReference type="InterPro" id="IPR027417">
    <property type="entry name" value="P-loop_NTPase"/>
</dbReference>
<geneLocation type="plasmid" evidence="2">
    <name>8</name>
</geneLocation>